<organism evidence="6 7">
    <name type="scientific">Petromyzon marinus</name>
    <name type="common">Sea lamprey</name>
    <dbReference type="NCBI Taxonomy" id="7757"/>
    <lineage>
        <taxon>Eukaryota</taxon>
        <taxon>Metazoa</taxon>
        <taxon>Chordata</taxon>
        <taxon>Craniata</taxon>
        <taxon>Vertebrata</taxon>
        <taxon>Cyclostomata</taxon>
        <taxon>Hyperoartia</taxon>
        <taxon>Petromyzontiformes</taxon>
        <taxon>Petromyzontidae</taxon>
        <taxon>Petromyzon</taxon>
    </lineage>
</organism>
<keyword evidence="6" id="KW-1185">Reference proteome</keyword>
<dbReference type="InterPro" id="IPR001841">
    <property type="entry name" value="Znf_RING"/>
</dbReference>
<evidence type="ECO:0000256" key="1">
    <source>
        <dbReference type="ARBA" id="ARBA00022723"/>
    </source>
</evidence>
<dbReference type="KEGG" id="pmrn:116956564"/>
<dbReference type="PANTHER" id="PTHR25465:SF31">
    <property type="entry name" value="RING-TYPE DOMAIN-CONTAINING PROTEIN"/>
    <property type="match status" value="1"/>
</dbReference>
<protein>
    <submittedName>
        <fullName evidence="7">E3 ubiquitin/ISG15 ligase TRIM25-like</fullName>
    </submittedName>
</protein>
<keyword evidence="3" id="KW-0862">Zinc</keyword>
<evidence type="ECO:0000256" key="3">
    <source>
        <dbReference type="ARBA" id="ARBA00022833"/>
    </source>
</evidence>
<dbReference type="RefSeq" id="XP_032834157.1">
    <property type="nucleotide sequence ID" value="XM_032978266.1"/>
</dbReference>
<dbReference type="InterPro" id="IPR013083">
    <property type="entry name" value="Znf_RING/FYVE/PHD"/>
</dbReference>
<evidence type="ECO:0000313" key="7">
    <source>
        <dbReference type="RefSeq" id="XP_032834157.1"/>
    </source>
</evidence>
<evidence type="ECO:0000256" key="4">
    <source>
        <dbReference type="PROSITE-ProRule" id="PRU00175"/>
    </source>
</evidence>
<dbReference type="Proteomes" id="UP001318040">
    <property type="component" value="Chromosome 66"/>
</dbReference>
<name>A0AAJ7XHA9_PETMA</name>
<dbReference type="Gene3D" id="3.30.40.10">
    <property type="entry name" value="Zinc/RING finger domain, C3HC4 (zinc finger)"/>
    <property type="match status" value="1"/>
</dbReference>
<reference evidence="7" key="1">
    <citation type="submission" date="2025-08" db="UniProtKB">
        <authorList>
            <consortium name="RefSeq"/>
        </authorList>
    </citation>
    <scope>IDENTIFICATION</scope>
    <source>
        <tissue evidence="7">Sperm</tissue>
    </source>
</reference>
<gene>
    <name evidence="7" type="primary">LOC116956564</name>
</gene>
<dbReference type="PROSITE" id="PS00518">
    <property type="entry name" value="ZF_RING_1"/>
    <property type="match status" value="1"/>
</dbReference>
<keyword evidence="2 4" id="KW-0863">Zinc-finger</keyword>
<dbReference type="PANTHER" id="PTHR25465">
    <property type="entry name" value="B-BOX DOMAIN CONTAINING"/>
    <property type="match status" value="1"/>
</dbReference>
<dbReference type="Gene3D" id="4.10.830.40">
    <property type="match status" value="1"/>
</dbReference>
<proteinExistence type="predicted"/>
<accession>A0AAJ7XHA9</accession>
<feature type="domain" description="RING-type" evidence="5">
    <location>
        <begin position="14"/>
        <end position="58"/>
    </location>
</feature>
<dbReference type="SUPFAM" id="SSF57850">
    <property type="entry name" value="RING/U-box"/>
    <property type="match status" value="1"/>
</dbReference>
<dbReference type="InterPro" id="IPR017907">
    <property type="entry name" value="Znf_RING_CS"/>
</dbReference>
<dbReference type="AlphaFoldDB" id="A0AAJ7XHA9"/>
<evidence type="ECO:0000259" key="5">
    <source>
        <dbReference type="PROSITE" id="PS50089"/>
    </source>
</evidence>
<dbReference type="GO" id="GO:0008270">
    <property type="term" value="F:zinc ion binding"/>
    <property type="evidence" value="ECO:0007669"/>
    <property type="project" value="UniProtKB-KW"/>
</dbReference>
<dbReference type="PROSITE" id="PS50089">
    <property type="entry name" value="ZF_RING_2"/>
    <property type="match status" value="1"/>
</dbReference>
<evidence type="ECO:0000313" key="6">
    <source>
        <dbReference type="Proteomes" id="UP001318040"/>
    </source>
</evidence>
<dbReference type="InterPro" id="IPR051051">
    <property type="entry name" value="E3_ubiq-ligase_TRIM/RNF"/>
</dbReference>
<evidence type="ECO:0000256" key="2">
    <source>
        <dbReference type="ARBA" id="ARBA00022771"/>
    </source>
</evidence>
<dbReference type="Pfam" id="PF15227">
    <property type="entry name" value="zf-C3HC4_4"/>
    <property type="match status" value="1"/>
</dbReference>
<dbReference type="SMART" id="SM00184">
    <property type="entry name" value="RING"/>
    <property type="match status" value="1"/>
</dbReference>
<sequence>MLEPGSMEERDFTCPVCLELFVDPVTLNCGHTFCSACIDRHWGTESAARGGFTCPECRRAYPAKPDLRKSILVANLVAQVRRARPAARQPRRDADARVYDGGVAAATAGVVPCHRCPGGARPAVKSCARCEMSFCEAHLAPHRQPLTCPPSH</sequence>
<keyword evidence="1" id="KW-0479">Metal-binding</keyword>